<feature type="transmembrane region" description="Helical" evidence="1">
    <location>
        <begin position="188"/>
        <end position="209"/>
    </location>
</feature>
<dbReference type="NCBIfam" id="TIGR00792">
    <property type="entry name" value="gph"/>
    <property type="match status" value="1"/>
</dbReference>
<dbReference type="EMBL" id="VUNA01000005">
    <property type="protein sequence ID" value="MST70430.1"/>
    <property type="molecule type" value="Genomic_DNA"/>
</dbReference>
<dbReference type="SUPFAM" id="SSF103473">
    <property type="entry name" value="MFS general substrate transporter"/>
    <property type="match status" value="1"/>
</dbReference>
<reference evidence="2 3" key="1">
    <citation type="submission" date="2019-08" db="EMBL/GenBank/DDBJ databases">
        <title>In-depth cultivation of the pig gut microbiome towards novel bacterial diversity and tailored functional studies.</title>
        <authorList>
            <person name="Wylensek D."/>
            <person name="Hitch T.C.A."/>
            <person name="Clavel T."/>
        </authorList>
    </citation>
    <scope>NUCLEOTIDE SEQUENCE [LARGE SCALE GENOMIC DNA]</scope>
    <source>
        <strain evidence="2 3">WCA-MUC-591-APC-4B</strain>
    </source>
</reference>
<feature type="transmembrane region" description="Helical" evidence="1">
    <location>
        <begin position="112"/>
        <end position="136"/>
    </location>
</feature>
<evidence type="ECO:0000313" key="3">
    <source>
        <dbReference type="Proteomes" id="UP000469424"/>
    </source>
</evidence>
<organism evidence="2 3">
    <name type="scientific">Mogibacterium kristiansenii</name>
    <dbReference type="NCBI Taxonomy" id="2606708"/>
    <lineage>
        <taxon>Bacteria</taxon>
        <taxon>Bacillati</taxon>
        <taxon>Bacillota</taxon>
        <taxon>Clostridia</taxon>
        <taxon>Peptostreptococcales</taxon>
        <taxon>Anaerovoracaceae</taxon>
        <taxon>Mogibacterium</taxon>
    </lineage>
</organism>
<feature type="transmembrane region" description="Helical" evidence="1">
    <location>
        <begin position="339"/>
        <end position="361"/>
    </location>
</feature>
<dbReference type="InterPro" id="IPR001927">
    <property type="entry name" value="Na/Gal_symport"/>
</dbReference>
<accession>A0A6N7X4K6</accession>
<feature type="transmembrane region" description="Helical" evidence="1">
    <location>
        <begin position="287"/>
        <end position="307"/>
    </location>
</feature>
<protein>
    <recommendedName>
        <fullName evidence="4">MFS transporter</fullName>
    </recommendedName>
</protein>
<feature type="transmembrane region" description="Helical" evidence="1">
    <location>
        <begin position="314"/>
        <end position="333"/>
    </location>
</feature>
<feature type="transmembrane region" description="Helical" evidence="1">
    <location>
        <begin position="250"/>
        <end position="267"/>
    </location>
</feature>
<feature type="transmembrane region" description="Helical" evidence="1">
    <location>
        <begin position="393"/>
        <end position="413"/>
    </location>
</feature>
<dbReference type="AlphaFoldDB" id="A0A6N7X4K6"/>
<dbReference type="Gene3D" id="1.20.1250.20">
    <property type="entry name" value="MFS general substrate transporter like domains"/>
    <property type="match status" value="2"/>
</dbReference>
<dbReference type="GO" id="GO:0015293">
    <property type="term" value="F:symporter activity"/>
    <property type="evidence" value="ECO:0007669"/>
    <property type="project" value="InterPro"/>
</dbReference>
<dbReference type="Pfam" id="PF13347">
    <property type="entry name" value="MFS_2"/>
    <property type="match status" value="1"/>
</dbReference>
<evidence type="ECO:0000256" key="1">
    <source>
        <dbReference type="SAM" id="Phobius"/>
    </source>
</evidence>
<keyword evidence="3" id="KW-1185">Reference proteome</keyword>
<evidence type="ECO:0008006" key="4">
    <source>
        <dbReference type="Google" id="ProtNLM"/>
    </source>
</evidence>
<evidence type="ECO:0000313" key="2">
    <source>
        <dbReference type="EMBL" id="MST70430.1"/>
    </source>
</evidence>
<feature type="transmembrane region" description="Helical" evidence="1">
    <location>
        <begin position="87"/>
        <end position="106"/>
    </location>
</feature>
<dbReference type="PANTHER" id="PTHR11328:SF24">
    <property type="entry name" value="MAJOR FACILITATOR SUPERFAMILY (MFS) PROFILE DOMAIN-CONTAINING PROTEIN"/>
    <property type="match status" value="1"/>
</dbReference>
<sequence>MRGKDMENSQKLPIRIKFAMAYGDFGKSTLNILNAFFLLWFYTDVAKIPAAAATVIMVIAKVWDAINDPMMGVILDKTVSKEGKCRAWLKYLSVPAGICVALSYWAPHLKQSHLIIFVAITYLFQGMAQTATNVPFNTLLARITTDKDERVKLGQWRGYGNTIASVLVTATALPFVKLIGGGDQTKGFFIFAIICGVIYATSFLTVYAASKGFEEPSYKLDKNSGDERIKEEAEKQSVSAILKALITNKYALFVCVVNIMFMIYNALNGASMVYYLQYDLHNTNLMGVYSTMSSIISFIAIVGMGYMGKKFGNAMSCSISSIVLVISFGLRFITHDASLPILFFCWGCEGIGVGLFAQMIYQCALDSMTYGEWKSGVDNGGTIMSIFTFAQKAGLAGGGILASSLLTAFHYQASASEQSQAIQNLFFAEIVTIPLIIFIILVFAFYRLSKLEKQLPEMQAEIDARKAAEEKLIEAVATEEALAETAAAETPEVPEK</sequence>
<feature type="transmembrane region" description="Helical" evidence="1">
    <location>
        <begin position="425"/>
        <end position="446"/>
    </location>
</feature>
<dbReference type="GO" id="GO:0008643">
    <property type="term" value="P:carbohydrate transport"/>
    <property type="evidence" value="ECO:0007669"/>
    <property type="project" value="InterPro"/>
</dbReference>
<name>A0A6N7X4K6_9FIRM</name>
<feature type="transmembrane region" description="Helical" evidence="1">
    <location>
        <begin position="21"/>
        <end position="42"/>
    </location>
</feature>
<feature type="transmembrane region" description="Helical" evidence="1">
    <location>
        <begin position="156"/>
        <end position="176"/>
    </location>
</feature>
<feature type="transmembrane region" description="Helical" evidence="1">
    <location>
        <begin position="48"/>
        <end position="66"/>
    </location>
</feature>
<gene>
    <name evidence="2" type="ORF">FYJ65_03595</name>
</gene>
<dbReference type="InterPro" id="IPR039672">
    <property type="entry name" value="MFS_2"/>
</dbReference>
<proteinExistence type="predicted"/>
<dbReference type="RefSeq" id="WP_154553994.1">
    <property type="nucleotide sequence ID" value="NZ_VUNA01000005.1"/>
</dbReference>
<dbReference type="Proteomes" id="UP000469424">
    <property type="component" value="Unassembled WGS sequence"/>
</dbReference>
<dbReference type="PANTHER" id="PTHR11328">
    <property type="entry name" value="MAJOR FACILITATOR SUPERFAMILY DOMAIN-CONTAINING PROTEIN"/>
    <property type="match status" value="1"/>
</dbReference>
<dbReference type="GO" id="GO:0005886">
    <property type="term" value="C:plasma membrane"/>
    <property type="evidence" value="ECO:0007669"/>
    <property type="project" value="TreeGrafter"/>
</dbReference>
<comment type="caution">
    <text evidence="2">The sequence shown here is derived from an EMBL/GenBank/DDBJ whole genome shotgun (WGS) entry which is preliminary data.</text>
</comment>
<keyword evidence="1" id="KW-0472">Membrane</keyword>
<dbReference type="GO" id="GO:0006814">
    <property type="term" value="P:sodium ion transport"/>
    <property type="evidence" value="ECO:0007669"/>
    <property type="project" value="InterPro"/>
</dbReference>
<dbReference type="CDD" id="cd17332">
    <property type="entry name" value="MFS_MelB_like"/>
    <property type="match status" value="1"/>
</dbReference>
<keyword evidence="1" id="KW-1133">Transmembrane helix</keyword>
<keyword evidence="1" id="KW-0812">Transmembrane</keyword>
<dbReference type="InterPro" id="IPR036259">
    <property type="entry name" value="MFS_trans_sf"/>
</dbReference>